<sequence length="63" mass="7107">MVRGKFAERLMNASSLIVLDPEVQERFPNSQAVNDALRGLIELARATGLSQKPVRKIRKRHGH</sequence>
<accession>A0A9D7E6T9</accession>
<reference evidence="1" key="1">
    <citation type="submission" date="2020-10" db="EMBL/GenBank/DDBJ databases">
        <title>Connecting structure to function with the recovery of over 1000 high-quality activated sludge metagenome-assembled genomes encoding full-length rRNA genes using long-read sequencing.</title>
        <authorList>
            <person name="Singleton C.M."/>
            <person name="Petriglieri F."/>
            <person name="Kristensen J.M."/>
            <person name="Kirkegaard R.H."/>
            <person name="Michaelsen T.Y."/>
            <person name="Andersen M.H."/>
            <person name="Karst S.M."/>
            <person name="Dueholm M.S."/>
            <person name="Nielsen P.H."/>
            <person name="Albertsen M."/>
        </authorList>
    </citation>
    <scope>NUCLEOTIDE SEQUENCE</scope>
    <source>
        <strain evidence="1">Bjer_18-Q3-R1-45_BAT3C.347</strain>
    </source>
</reference>
<dbReference type="EMBL" id="JADJEV010000005">
    <property type="protein sequence ID" value="MBK6975239.1"/>
    <property type="molecule type" value="Genomic_DNA"/>
</dbReference>
<dbReference type="Proteomes" id="UP000807785">
    <property type="component" value="Unassembled WGS sequence"/>
</dbReference>
<evidence type="ECO:0000313" key="2">
    <source>
        <dbReference type="Proteomes" id="UP000807785"/>
    </source>
</evidence>
<comment type="caution">
    <text evidence="1">The sequence shown here is derived from an EMBL/GenBank/DDBJ whole genome shotgun (WGS) entry which is preliminary data.</text>
</comment>
<proteinExistence type="predicted"/>
<dbReference type="AlphaFoldDB" id="A0A9D7E6T9"/>
<evidence type="ECO:0000313" key="1">
    <source>
        <dbReference type="EMBL" id="MBK6975239.1"/>
    </source>
</evidence>
<gene>
    <name evidence="1" type="ORF">IPH26_20635</name>
</gene>
<protein>
    <submittedName>
        <fullName evidence="1">Uncharacterized protein</fullName>
    </submittedName>
</protein>
<organism evidence="1 2">
    <name type="scientific">Candidatus Methylophosphatis roskildensis</name>
    <dbReference type="NCBI Taxonomy" id="2899263"/>
    <lineage>
        <taxon>Bacteria</taxon>
        <taxon>Pseudomonadati</taxon>
        <taxon>Pseudomonadota</taxon>
        <taxon>Betaproteobacteria</taxon>
        <taxon>Nitrosomonadales</taxon>
        <taxon>Sterolibacteriaceae</taxon>
        <taxon>Candidatus Methylophosphatis</taxon>
    </lineage>
</organism>
<name>A0A9D7E6T9_9PROT</name>